<feature type="compositionally biased region" description="Low complexity" evidence="1">
    <location>
        <begin position="1530"/>
        <end position="1550"/>
    </location>
</feature>
<evidence type="ECO:0000313" key="4">
    <source>
        <dbReference type="Proteomes" id="UP000604046"/>
    </source>
</evidence>
<dbReference type="PANTHER" id="PTHR33050">
    <property type="entry name" value="REVERSE TRANSCRIPTASE DOMAIN-CONTAINING PROTEIN"/>
    <property type="match status" value="1"/>
</dbReference>
<dbReference type="SUPFAM" id="SSF103473">
    <property type="entry name" value="MFS general substrate transporter"/>
    <property type="match status" value="1"/>
</dbReference>
<feature type="region of interest" description="Disordered" evidence="1">
    <location>
        <begin position="444"/>
        <end position="483"/>
    </location>
</feature>
<dbReference type="InterPro" id="IPR036259">
    <property type="entry name" value="MFS_trans_sf"/>
</dbReference>
<accession>A0A812U070</accession>
<feature type="region of interest" description="Disordered" evidence="1">
    <location>
        <begin position="1"/>
        <end position="45"/>
    </location>
</feature>
<feature type="compositionally biased region" description="Acidic residues" evidence="1">
    <location>
        <begin position="1926"/>
        <end position="1940"/>
    </location>
</feature>
<feature type="transmembrane region" description="Helical" evidence="2">
    <location>
        <begin position="137"/>
        <end position="156"/>
    </location>
</feature>
<gene>
    <name evidence="3" type="primary">eIF3-S7</name>
    <name evidence="3" type="ORF">SNAT2548_LOCUS31351</name>
</gene>
<feature type="region of interest" description="Disordered" evidence="1">
    <location>
        <begin position="1913"/>
        <end position="1940"/>
    </location>
</feature>
<name>A0A812U070_9DINO</name>
<organism evidence="3 4">
    <name type="scientific">Symbiodinium natans</name>
    <dbReference type="NCBI Taxonomy" id="878477"/>
    <lineage>
        <taxon>Eukaryota</taxon>
        <taxon>Sar</taxon>
        <taxon>Alveolata</taxon>
        <taxon>Dinophyceae</taxon>
        <taxon>Suessiales</taxon>
        <taxon>Symbiodiniaceae</taxon>
        <taxon>Symbiodinium</taxon>
    </lineage>
</organism>
<dbReference type="EMBL" id="CAJNDS010002654">
    <property type="protein sequence ID" value="CAE7557244.1"/>
    <property type="molecule type" value="Genomic_DNA"/>
</dbReference>
<dbReference type="InterPro" id="IPR052055">
    <property type="entry name" value="Hepadnavirus_pol/RT"/>
</dbReference>
<evidence type="ECO:0000256" key="2">
    <source>
        <dbReference type="SAM" id="Phobius"/>
    </source>
</evidence>
<keyword evidence="2" id="KW-0812">Transmembrane</keyword>
<feature type="transmembrane region" description="Helical" evidence="2">
    <location>
        <begin position="168"/>
        <end position="187"/>
    </location>
</feature>
<keyword evidence="2" id="KW-0472">Membrane</keyword>
<comment type="caution">
    <text evidence="3">The sequence shown here is derived from an EMBL/GenBank/DDBJ whole genome shotgun (WGS) entry which is preliminary data.</text>
</comment>
<feature type="transmembrane region" description="Helical" evidence="2">
    <location>
        <begin position="1863"/>
        <end position="1885"/>
    </location>
</feature>
<feature type="region of interest" description="Disordered" evidence="1">
    <location>
        <begin position="1505"/>
        <end position="1583"/>
    </location>
</feature>
<keyword evidence="2" id="KW-1133">Transmembrane helix</keyword>
<reference evidence="3" key="1">
    <citation type="submission" date="2021-02" db="EMBL/GenBank/DDBJ databases">
        <authorList>
            <person name="Dougan E. K."/>
            <person name="Rhodes N."/>
            <person name="Thang M."/>
            <person name="Chan C."/>
        </authorList>
    </citation>
    <scope>NUCLEOTIDE SEQUENCE</scope>
</reference>
<evidence type="ECO:0000256" key="1">
    <source>
        <dbReference type="SAM" id="MobiDB-lite"/>
    </source>
</evidence>
<feature type="transmembrane region" description="Helical" evidence="2">
    <location>
        <begin position="194"/>
        <end position="215"/>
    </location>
</feature>
<feature type="compositionally biased region" description="Low complexity" evidence="1">
    <location>
        <begin position="444"/>
        <end position="464"/>
    </location>
</feature>
<sequence>MLLSDALPSAVDDGYEEQATTAQASLPVAGEQATTTAAPPPVASEQEAVEVIEVPGVPDAASSDEAATATSPPVEAVEVIAVPGVPDVAATDEAAAAKTSPPIANEAVKTIAVPNVPDVVFDEDDDADAAMPGCMRYIINCFIPPMTIGGLNGFIWSAASLYFRLNGWPLWSLGLATFTGFAVRLLVTQILMKFGFWTCLPGAVLCLLFLVPVILDQSQEWAVVLQVVAVTTFEPNLANDAIVFYNFSASETQAQRQACHERRSCSSQAAHFQLLLCVDFVAMSSHNVDIAVLAEILEEVLRDAASAMDLVSALPLPCGGSDPAAGGGEQLIVFYDFGDVYAHFDGASAHIGSGRADDGVRRSCRRRWAGSVLLNPAAMDDDSEEVVAPNVAMVAQVTDPVDELPPVVLPGDLPSIQPADVAPDIAEPVVVAPEPTPDASNDVITAETATGPGTAAGHTPAKATSSPHTTDATAGRGGPGGGLRLHVGGGVAAASPGRVGPGRLCHCAGPRPGDAFPPATTPGRLEQIQRQIDAELAADPAMAPRPKKELHEFIVVSLWKNVVMKKSDADVVSQRLRVQPVLACGSDFGWISRHTLWWATVDCSQFTTHPLSGEALHWSLKEGWRKLRIGAHRAAEDNLCVGSLRFDDAVRAGRVLLPCATTPAEDENGRPAPKSCRGRVTDDVRDRWLRDRRQFAPWHYRQEAMLSDEAGRLIIPPPSVKEALHHLPKDYTAGHDDRVRHRLIGNGWHWGVASRLLSILVVAAPAAVDEAISEEDHWRQAMSAKHALATPPALEPALEWVLKVASMWRHDLRRIRRGVVQELKVMVDDMEDTTKEWLARRPFPVRSTYSTPDRDRPTQVPLLLHLLRDAGYPDVTSLSDDLSDGFDMLGEIKPGPGWKARDDDRYFNSAIMQEVRAANRRYLLKRLPTARAPTDWPVKTVALPNSRTWRVAASFPIIQIDENGDEKLRRGEDWRRSGHNSTVKATDVPTHHFVGDFVDLARRFAQLGVTPLVLGHDLLSAYRQWAVKHPAHSGTFLATEHDVTLWFHLAMCFGAAASVWNFNRAGDALQVLLRHLLLLAVGHYVDDFNALDFPETAQDAHDAFSDVFSLLCLKTKTSKAQPPQSAHTVQGVMFEVTAQAVRLSPTERSCLPSKRRCRPRVAHRLAGKLAFLMQAIFGALGKAGLKPIYARSADAAAASDDSLSAGLRAALLALRGILRRVQPRFVPFQPSTSRRAVLYADAFFQEGGVVHKAGFVPRSAQARPADRWTNGWGFVLVIDDEVFYSRGVVPAWFLRRFASRKALIYVLEIVAQLLPLLAFGERLPSFWTAYIDNAAGQWALLKGYGKDDAVNGVLSAFWASAARHCWFPEFVRIPSKANISDAVSRDDLSQASAEGWSARHRRSRVRRPFSAPTLFHPGAVSQNLQCKTVWYALASTIGGIIYDYSGWPGIVVYHVALQSVQTLLFITEPAVWGSFAEFRQKWCRCGKKDEEDLGPDAVVSVVPTGPKEAWSGRPAPPAAAMLVRPGQPDVGRGSMVSVGSSSPSKRSSLASERRSRAGPGRFSLVSASQNGPSRRRLSRLSGNVRQSMISVDPGRTRVSTVSGVSGIGGHSLGRPSQLTLGTLQSQMSHAELASTMARRISRVGGGGQRSLVPGAAADAEETMSVLFFDNDVEDEEKTATIPRDLYLPVMLMFFCAFNYNISYQTEWALFGVYFKEVHNWDNATFAGLAQTSGDVLGAIIINVLACLSKDRPDEEGFKAGGLKKFWHTLMCKPYWFALINFTWAVLNCAIALPHIAIAVTSQVLMGTLYIYSVQAANNMNLFFSLGDGNLFMALQGLRVHAEAIGSAIAGLLALVLYDSVDPNAAFIMTCTTSTLVTIAYTVGFCRRDGYGRSLEEAEQVRADRLGIARVKAWKTEPSGPGQLETMQEEENADQDDPTQG</sequence>
<protein>
    <submittedName>
        <fullName evidence="3">eIF3-S7 protein</fullName>
    </submittedName>
</protein>
<evidence type="ECO:0000313" key="3">
    <source>
        <dbReference type="EMBL" id="CAE7557244.1"/>
    </source>
</evidence>
<feature type="transmembrane region" description="Helical" evidence="2">
    <location>
        <begin position="1803"/>
        <end position="1825"/>
    </location>
</feature>
<feature type="transmembrane region" description="Helical" evidence="2">
    <location>
        <begin position="1774"/>
        <end position="1797"/>
    </location>
</feature>
<keyword evidence="4" id="KW-1185">Reference proteome</keyword>
<dbReference type="Proteomes" id="UP000604046">
    <property type="component" value="Unassembled WGS sequence"/>
</dbReference>
<proteinExistence type="predicted"/>
<dbReference type="PANTHER" id="PTHR33050:SF7">
    <property type="entry name" value="RIBONUCLEASE H"/>
    <property type="match status" value="1"/>
</dbReference>